<sequence>MNIKNNGIPNAFFGIFRCHATASGNSLYKRFSSVFHRIEIERGKEEENCVEASVSSSLSSLPSVPSSLPSLAVVLPPSATLAPRM</sequence>
<name>A0A5A7VGT9_CUCMM</name>
<evidence type="ECO:0000313" key="2">
    <source>
        <dbReference type="EMBL" id="TYK25920.1"/>
    </source>
</evidence>
<dbReference type="Proteomes" id="UP000321947">
    <property type="component" value="Unassembled WGS sequence"/>
</dbReference>
<dbReference type="Proteomes" id="UP000321393">
    <property type="component" value="Unassembled WGS sequence"/>
</dbReference>
<dbReference type="EMBL" id="SSTD01003649">
    <property type="protein sequence ID" value="TYK25920.1"/>
    <property type="molecule type" value="Genomic_DNA"/>
</dbReference>
<dbReference type="EMBL" id="SSTE01000887">
    <property type="protein sequence ID" value="KAA0066534.1"/>
    <property type="molecule type" value="Genomic_DNA"/>
</dbReference>
<evidence type="ECO:0000313" key="1">
    <source>
        <dbReference type="EMBL" id="KAA0066534.1"/>
    </source>
</evidence>
<comment type="caution">
    <text evidence="1">The sequence shown here is derived from an EMBL/GenBank/DDBJ whole genome shotgun (WGS) entry which is preliminary data.</text>
</comment>
<proteinExistence type="predicted"/>
<evidence type="ECO:0000313" key="3">
    <source>
        <dbReference type="Proteomes" id="UP000321393"/>
    </source>
</evidence>
<dbReference type="AlphaFoldDB" id="A0A5A7VGT9"/>
<protein>
    <submittedName>
        <fullName evidence="1">Uncharacterized protein</fullName>
    </submittedName>
</protein>
<reference evidence="3 4" key="1">
    <citation type="submission" date="2019-08" db="EMBL/GenBank/DDBJ databases">
        <title>Draft genome sequences of two oriental melons (Cucumis melo L. var makuwa).</title>
        <authorList>
            <person name="Kwon S.-Y."/>
        </authorList>
    </citation>
    <scope>NUCLEOTIDE SEQUENCE [LARGE SCALE GENOMIC DNA]</scope>
    <source>
        <strain evidence="4">cv. Chang Bougi</strain>
        <strain evidence="3">cv. SW 3</strain>
        <tissue evidence="1">Leaf</tissue>
    </source>
</reference>
<evidence type="ECO:0000313" key="4">
    <source>
        <dbReference type="Proteomes" id="UP000321947"/>
    </source>
</evidence>
<organism evidence="1 3">
    <name type="scientific">Cucumis melo var. makuwa</name>
    <name type="common">Oriental melon</name>
    <dbReference type="NCBI Taxonomy" id="1194695"/>
    <lineage>
        <taxon>Eukaryota</taxon>
        <taxon>Viridiplantae</taxon>
        <taxon>Streptophyta</taxon>
        <taxon>Embryophyta</taxon>
        <taxon>Tracheophyta</taxon>
        <taxon>Spermatophyta</taxon>
        <taxon>Magnoliopsida</taxon>
        <taxon>eudicotyledons</taxon>
        <taxon>Gunneridae</taxon>
        <taxon>Pentapetalae</taxon>
        <taxon>rosids</taxon>
        <taxon>fabids</taxon>
        <taxon>Cucurbitales</taxon>
        <taxon>Cucurbitaceae</taxon>
        <taxon>Benincaseae</taxon>
        <taxon>Cucumis</taxon>
    </lineage>
</organism>
<accession>A0A5A7VGT9</accession>
<gene>
    <name evidence="2" type="ORF">E5676_scaffold190G00120</name>
    <name evidence="1" type="ORF">E6C27_scaffold25G00940</name>
</gene>